<evidence type="ECO:0000313" key="3">
    <source>
        <dbReference type="EMBL" id="ORY64566.1"/>
    </source>
</evidence>
<sequence length="284" mass="32025">MTDSENPSKNAETVITVDNENLINNSDRIKSYNDISKNEEKKKGISKLCIFLIIFLILLLGLIGYICYYFGTYYHATNNALKYMKGNDEVQIFDEDLSFHFQGPGKDKALIFYQGAKVQEEAYAEILYNLAKNGIDCFLVKMPFHFALFGKNKATEIINNNKELYDKWYIAGHSLGGAMAAMYAADHSDNIDGLALLAAYSTKKLSDKLKVVSIVGTNDKVLKWDNYDKNKVNLPSNYTEVLIEKGNHGQFGDYGFQKGDGVSEISVEEQHKQVVDAILEKFNN</sequence>
<keyword evidence="4" id="KW-1185">Reference proteome</keyword>
<keyword evidence="1" id="KW-0812">Transmembrane</keyword>
<gene>
    <name evidence="3" type="ORF">LY90DRAFT_700848</name>
</gene>
<dbReference type="InterPro" id="IPR029058">
    <property type="entry name" value="AB_hydrolase_fold"/>
</dbReference>
<protein>
    <recommendedName>
        <fullName evidence="2">Alpha/beta hydrolase fold-5 domain-containing protein</fullName>
    </recommendedName>
</protein>
<feature type="domain" description="Alpha/beta hydrolase fold-5" evidence="2">
    <location>
        <begin position="109"/>
        <end position="271"/>
    </location>
</feature>
<organism evidence="3 4">
    <name type="scientific">Neocallimastix californiae</name>
    <dbReference type="NCBI Taxonomy" id="1754190"/>
    <lineage>
        <taxon>Eukaryota</taxon>
        <taxon>Fungi</taxon>
        <taxon>Fungi incertae sedis</taxon>
        <taxon>Chytridiomycota</taxon>
        <taxon>Chytridiomycota incertae sedis</taxon>
        <taxon>Neocallimastigomycetes</taxon>
        <taxon>Neocallimastigales</taxon>
        <taxon>Neocallimastigaceae</taxon>
        <taxon>Neocallimastix</taxon>
    </lineage>
</organism>
<proteinExistence type="predicted"/>
<dbReference type="Pfam" id="PF12695">
    <property type="entry name" value="Abhydrolase_5"/>
    <property type="match status" value="1"/>
</dbReference>
<keyword evidence="1" id="KW-0472">Membrane</keyword>
<dbReference type="AlphaFoldDB" id="A0A1Y2DZN7"/>
<dbReference type="SUPFAM" id="SSF53474">
    <property type="entry name" value="alpha/beta-Hydrolases"/>
    <property type="match status" value="1"/>
</dbReference>
<evidence type="ECO:0000313" key="4">
    <source>
        <dbReference type="Proteomes" id="UP000193920"/>
    </source>
</evidence>
<evidence type="ECO:0000259" key="2">
    <source>
        <dbReference type="Pfam" id="PF12695"/>
    </source>
</evidence>
<dbReference type="Proteomes" id="UP000193920">
    <property type="component" value="Unassembled WGS sequence"/>
</dbReference>
<dbReference type="InterPro" id="IPR029059">
    <property type="entry name" value="AB_hydrolase_5"/>
</dbReference>
<name>A0A1Y2DZN7_9FUNG</name>
<evidence type="ECO:0000256" key="1">
    <source>
        <dbReference type="SAM" id="Phobius"/>
    </source>
</evidence>
<reference evidence="3 4" key="1">
    <citation type="submission" date="2016-08" db="EMBL/GenBank/DDBJ databases">
        <title>A Parts List for Fungal Cellulosomes Revealed by Comparative Genomics.</title>
        <authorList>
            <consortium name="DOE Joint Genome Institute"/>
            <person name="Haitjema C.H."/>
            <person name="Gilmore S.P."/>
            <person name="Henske J.K."/>
            <person name="Solomon K.V."/>
            <person name="De Groot R."/>
            <person name="Kuo A."/>
            <person name="Mondo S.J."/>
            <person name="Salamov A.A."/>
            <person name="Labutti K."/>
            <person name="Zhao Z."/>
            <person name="Chiniquy J."/>
            <person name="Barry K."/>
            <person name="Brewer H.M."/>
            <person name="Purvine S.O."/>
            <person name="Wright A.T."/>
            <person name="Boxma B."/>
            <person name="Van Alen T."/>
            <person name="Hackstein J.H."/>
            <person name="Baker S.E."/>
            <person name="Grigoriev I.V."/>
            <person name="O'Malley M.A."/>
        </authorList>
    </citation>
    <scope>NUCLEOTIDE SEQUENCE [LARGE SCALE GENOMIC DNA]</scope>
    <source>
        <strain evidence="3 4">G1</strain>
    </source>
</reference>
<accession>A0A1Y2DZN7</accession>
<feature type="transmembrane region" description="Helical" evidence="1">
    <location>
        <begin position="48"/>
        <end position="71"/>
    </location>
</feature>
<dbReference type="EMBL" id="MCOG01000054">
    <property type="protein sequence ID" value="ORY64566.1"/>
    <property type="molecule type" value="Genomic_DNA"/>
</dbReference>
<dbReference type="OrthoDB" id="2148812at2759"/>
<dbReference type="GO" id="GO:0016787">
    <property type="term" value="F:hydrolase activity"/>
    <property type="evidence" value="ECO:0007669"/>
    <property type="project" value="InterPro"/>
</dbReference>
<comment type="caution">
    <text evidence="3">The sequence shown here is derived from an EMBL/GenBank/DDBJ whole genome shotgun (WGS) entry which is preliminary data.</text>
</comment>
<keyword evidence="1" id="KW-1133">Transmembrane helix</keyword>
<dbReference type="Gene3D" id="3.40.50.1820">
    <property type="entry name" value="alpha/beta hydrolase"/>
    <property type="match status" value="1"/>
</dbReference>